<gene>
    <name evidence="2" type="ORF">GMJLKIPL_2842</name>
</gene>
<proteinExistence type="predicted"/>
<feature type="compositionally biased region" description="Acidic residues" evidence="1">
    <location>
        <begin position="44"/>
        <end position="62"/>
    </location>
</feature>
<organism evidence="2 3">
    <name type="scientific">Methylobacterium isbiliense</name>
    <dbReference type="NCBI Taxonomy" id="315478"/>
    <lineage>
        <taxon>Bacteria</taxon>
        <taxon>Pseudomonadati</taxon>
        <taxon>Pseudomonadota</taxon>
        <taxon>Alphaproteobacteria</taxon>
        <taxon>Hyphomicrobiales</taxon>
        <taxon>Methylobacteriaceae</taxon>
        <taxon>Methylobacterium</taxon>
    </lineage>
</organism>
<evidence type="ECO:0000256" key="1">
    <source>
        <dbReference type="SAM" id="MobiDB-lite"/>
    </source>
</evidence>
<comment type="caution">
    <text evidence="2">The sequence shown here is derived from an EMBL/GenBank/DDBJ whole genome shotgun (WGS) entry which is preliminary data.</text>
</comment>
<reference evidence="2" key="2">
    <citation type="submission" date="2021-08" db="EMBL/GenBank/DDBJ databases">
        <authorList>
            <person name="Tani A."/>
            <person name="Ola A."/>
            <person name="Ogura Y."/>
            <person name="Katsura K."/>
            <person name="Hayashi T."/>
        </authorList>
    </citation>
    <scope>NUCLEOTIDE SEQUENCE</scope>
    <source>
        <strain evidence="2">DSM 17168</strain>
    </source>
</reference>
<feature type="compositionally biased region" description="Basic and acidic residues" evidence="1">
    <location>
        <begin position="9"/>
        <end position="20"/>
    </location>
</feature>
<dbReference type="Proteomes" id="UP001055153">
    <property type="component" value="Unassembled WGS sequence"/>
</dbReference>
<sequence length="75" mass="8600">MWPASIFEEEVRNLDPKRPGEALQDEGDAEFIDFGNSAPREPDFISEEEDERPSEAETEMGDVEQMLAELDRMKP</sequence>
<keyword evidence="3" id="KW-1185">Reference proteome</keyword>
<dbReference type="EMBL" id="BPQQ01000031">
    <property type="protein sequence ID" value="GJE00915.1"/>
    <property type="molecule type" value="Genomic_DNA"/>
</dbReference>
<protein>
    <submittedName>
        <fullName evidence="2">Uncharacterized protein</fullName>
    </submittedName>
</protein>
<accession>A0ABQ4SCL8</accession>
<name>A0ABQ4SCL8_9HYPH</name>
<evidence type="ECO:0000313" key="2">
    <source>
        <dbReference type="EMBL" id="GJE00915.1"/>
    </source>
</evidence>
<reference evidence="2" key="1">
    <citation type="journal article" date="2021" name="Front. Microbiol.">
        <title>Comprehensive Comparative Genomics and Phenotyping of Methylobacterium Species.</title>
        <authorList>
            <person name="Alessa O."/>
            <person name="Ogura Y."/>
            <person name="Fujitani Y."/>
            <person name="Takami H."/>
            <person name="Hayashi T."/>
            <person name="Sahin N."/>
            <person name="Tani A."/>
        </authorList>
    </citation>
    <scope>NUCLEOTIDE SEQUENCE</scope>
    <source>
        <strain evidence="2">DSM 17168</strain>
    </source>
</reference>
<feature type="region of interest" description="Disordered" evidence="1">
    <location>
        <begin position="1"/>
        <end position="63"/>
    </location>
</feature>
<evidence type="ECO:0000313" key="3">
    <source>
        <dbReference type="Proteomes" id="UP001055153"/>
    </source>
</evidence>